<proteinExistence type="predicted"/>
<feature type="region of interest" description="Disordered" evidence="1">
    <location>
        <begin position="513"/>
        <end position="533"/>
    </location>
</feature>
<dbReference type="EMBL" id="QJKJ01002426">
    <property type="protein sequence ID" value="RDY02945.1"/>
    <property type="molecule type" value="Genomic_DNA"/>
</dbReference>
<sequence length="595" mass="65976">MGRASTHSRKPLHSNLIPIRHSPFVDNASTSFPYDIILLQAMQNIIHSEVQALERGQLPRTSLTGLLRSSLEYCRHGKGNGTCKQANNKYQLQRRGESLHMRLVSTIGNPILASTQIGPTQVRVPQERGVVEVAELTSARHQTRQIPPNLRRDPTREHVAIEKELLHAGEVTNGGRQSPRKLVVRESNLTKITRNRISLRKLAGEIVILKLNLRQFRKSKKSFRNGPIQKILSHSNPVQGFTVPERIRNWAEKEIPESYESLKCVPRTEINNGEFSILSQTLGNATREVVLPQLHHLQNRKLRYKLRYRSVELVPEQVQKRNILQLAETRRNLAGQHVVGQIHRFQTLQVPQLRRQRPRQRIHLKEQRVQLLQPPQLRRNLAGQPAVRGVEPHQLRQVPDLRRNAAGIGVVVADVELPEAGDVPDLRRDSPIELVAGDGEVLEAAPASVLRRDLAGEEVAAEMQVAEVGHVRDGERERAAHVVVVEVEHLEVLEARELRGEGFIEDIVGEVEEAEGSNGGKRRGDGAGELVGGEGEVGKEWEVGDVGGEGAGEVEAGEVEGDDVAAGVAGDAKPGAVRCGGIPRRQNRRGGIGNC</sequence>
<protein>
    <submittedName>
        <fullName evidence="2">Uncharacterized protein</fullName>
    </submittedName>
</protein>
<reference evidence="2" key="1">
    <citation type="submission" date="2018-05" db="EMBL/GenBank/DDBJ databases">
        <title>Draft genome of Mucuna pruriens seed.</title>
        <authorList>
            <person name="Nnadi N.E."/>
            <person name="Vos R."/>
            <person name="Hasami M.H."/>
            <person name="Devisetty U.K."/>
            <person name="Aguiy J.C."/>
        </authorList>
    </citation>
    <scope>NUCLEOTIDE SEQUENCE [LARGE SCALE GENOMIC DNA]</scope>
    <source>
        <strain evidence="2">JCA_2017</strain>
    </source>
</reference>
<organism evidence="2 3">
    <name type="scientific">Mucuna pruriens</name>
    <name type="common">Velvet bean</name>
    <name type="synonym">Dolichos pruriens</name>
    <dbReference type="NCBI Taxonomy" id="157652"/>
    <lineage>
        <taxon>Eukaryota</taxon>
        <taxon>Viridiplantae</taxon>
        <taxon>Streptophyta</taxon>
        <taxon>Embryophyta</taxon>
        <taxon>Tracheophyta</taxon>
        <taxon>Spermatophyta</taxon>
        <taxon>Magnoliopsida</taxon>
        <taxon>eudicotyledons</taxon>
        <taxon>Gunneridae</taxon>
        <taxon>Pentapetalae</taxon>
        <taxon>rosids</taxon>
        <taxon>fabids</taxon>
        <taxon>Fabales</taxon>
        <taxon>Fabaceae</taxon>
        <taxon>Papilionoideae</taxon>
        <taxon>50 kb inversion clade</taxon>
        <taxon>NPAAA clade</taxon>
        <taxon>indigoferoid/millettioid clade</taxon>
        <taxon>Phaseoleae</taxon>
        <taxon>Mucuna</taxon>
    </lineage>
</organism>
<keyword evidence="3" id="KW-1185">Reference proteome</keyword>
<gene>
    <name evidence="2" type="ORF">CR513_13533</name>
</gene>
<dbReference type="OrthoDB" id="10664376at2759"/>
<dbReference type="AlphaFoldDB" id="A0A371HJH1"/>
<comment type="caution">
    <text evidence="2">The sequence shown here is derived from an EMBL/GenBank/DDBJ whole genome shotgun (WGS) entry which is preliminary data.</text>
</comment>
<name>A0A371HJH1_MUCPR</name>
<evidence type="ECO:0000313" key="2">
    <source>
        <dbReference type="EMBL" id="RDY02945.1"/>
    </source>
</evidence>
<evidence type="ECO:0000313" key="3">
    <source>
        <dbReference type="Proteomes" id="UP000257109"/>
    </source>
</evidence>
<dbReference type="Proteomes" id="UP000257109">
    <property type="component" value="Unassembled WGS sequence"/>
</dbReference>
<evidence type="ECO:0000256" key="1">
    <source>
        <dbReference type="SAM" id="MobiDB-lite"/>
    </source>
</evidence>
<feature type="non-terminal residue" evidence="2">
    <location>
        <position position="1"/>
    </location>
</feature>
<accession>A0A371HJH1</accession>